<sequence>MKGGIGHPLGIDLGLDKFLVTSDGELVDRPRFLNRLQRKRKLLQRRLRNKKKRL</sequence>
<evidence type="ECO:0000313" key="1">
    <source>
        <dbReference type="EMBL" id="CCQ66758.1"/>
    </source>
</evidence>
<proteinExistence type="predicted"/>
<protein>
    <submittedName>
        <fullName evidence="1">Phosphate transport system permease protein PstA (TC 3.A.1.7.1)</fullName>
    </submittedName>
</protein>
<dbReference type="Proteomes" id="UP000018130">
    <property type="component" value="Unassembled WGS sequence"/>
</dbReference>
<reference evidence="1 2" key="1">
    <citation type="submission" date="2013-01" db="EMBL/GenBank/DDBJ databases">
        <authorList>
            <person name="Bench S."/>
        </authorList>
    </citation>
    <scope>NUCLEOTIDE SEQUENCE [LARGE SCALE GENOMIC DNA]</scope>
    <source>
        <strain evidence="1 2">WH 0402</strain>
    </source>
</reference>
<gene>
    <name evidence="1" type="ORF">CWATWH0402_4986</name>
</gene>
<organism evidence="1 2">
    <name type="scientific">Crocosphaera watsonii WH 0402</name>
    <dbReference type="NCBI Taxonomy" id="1284629"/>
    <lineage>
        <taxon>Bacteria</taxon>
        <taxon>Bacillati</taxon>
        <taxon>Cyanobacteriota</taxon>
        <taxon>Cyanophyceae</taxon>
        <taxon>Oscillatoriophycideae</taxon>
        <taxon>Chroococcales</taxon>
        <taxon>Aphanothecaceae</taxon>
        <taxon>Crocosphaera</taxon>
    </lineage>
</organism>
<comment type="caution">
    <text evidence="1">The sequence shown here is derived from an EMBL/GenBank/DDBJ whole genome shotgun (WGS) entry which is preliminary data.</text>
</comment>
<name>T2JLM9_CROWT</name>
<accession>T2JLM9</accession>
<dbReference type="AlphaFoldDB" id="T2JLM9"/>
<reference evidence="1 2" key="2">
    <citation type="submission" date="2013-09" db="EMBL/GenBank/DDBJ databases">
        <title>Whole genome comparison of six Crocosphaera watsonii strains with differing phenotypes.</title>
        <authorList>
            <person name="Bench S.R."/>
            <person name="Heller P."/>
            <person name="Frank I."/>
            <person name="Arciniega M."/>
            <person name="Shilova I.N."/>
            <person name="Zehr J.P."/>
        </authorList>
    </citation>
    <scope>NUCLEOTIDE SEQUENCE [LARGE SCALE GENOMIC DNA]</scope>
    <source>
        <strain evidence="1 2">WH 0402</strain>
    </source>
</reference>
<dbReference type="EMBL" id="CAQN01000476">
    <property type="protein sequence ID" value="CCQ66758.1"/>
    <property type="molecule type" value="Genomic_DNA"/>
</dbReference>
<evidence type="ECO:0000313" key="2">
    <source>
        <dbReference type="Proteomes" id="UP000018130"/>
    </source>
</evidence>